<gene>
    <name evidence="2" type="ORF">D3M78_03050</name>
</gene>
<feature type="compositionally biased region" description="Basic and acidic residues" evidence="1">
    <location>
        <begin position="34"/>
        <end position="43"/>
    </location>
</feature>
<dbReference type="Proteomes" id="UP000306758">
    <property type="component" value="Unassembled WGS sequence"/>
</dbReference>
<proteinExistence type="predicted"/>
<dbReference type="EMBL" id="QXNI01000014">
    <property type="protein sequence ID" value="THA10494.1"/>
    <property type="molecule type" value="Genomic_DNA"/>
</dbReference>
<accession>A0A4S2Q333</accession>
<feature type="compositionally biased region" description="Basic and acidic residues" evidence="1">
    <location>
        <begin position="1"/>
        <end position="23"/>
    </location>
</feature>
<organism evidence="2 3">
    <name type="scientific">Rodentibacter pneumotropicus</name>
    <dbReference type="NCBI Taxonomy" id="758"/>
    <lineage>
        <taxon>Bacteria</taxon>
        <taxon>Pseudomonadati</taxon>
        <taxon>Pseudomonadota</taxon>
        <taxon>Gammaproteobacteria</taxon>
        <taxon>Pasteurellales</taxon>
        <taxon>Pasteurellaceae</taxon>
        <taxon>Rodentibacter</taxon>
    </lineage>
</organism>
<protein>
    <recommendedName>
        <fullName evidence="4">Mu-like prophage FluMu N-terminal domain-containing protein</fullName>
    </recommendedName>
</protein>
<reference evidence="2 3" key="1">
    <citation type="journal article" date="2019" name="Vet. Microbiol.">
        <title>Development of multi locus sequence typing (MLST) of Rodentibacter pneumotropicus.</title>
        <authorList>
            <person name="Adhikary S."/>
            <person name="Bisgaard M."/>
            <person name="Boot R."/>
            <person name="Benga L."/>
            <person name="Nicklas W."/>
            <person name="Christensen H."/>
        </authorList>
    </citation>
    <scope>NUCLEOTIDE SEQUENCE [LARGE SCALE GENOMIC DNA]</scope>
    <source>
        <strain evidence="2 3">Ac84</strain>
    </source>
</reference>
<comment type="caution">
    <text evidence="2">The sequence shown here is derived from an EMBL/GenBank/DDBJ whole genome shotgun (WGS) entry which is preliminary data.</text>
</comment>
<feature type="compositionally biased region" description="Acidic residues" evidence="1">
    <location>
        <begin position="44"/>
        <end position="56"/>
    </location>
</feature>
<evidence type="ECO:0000313" key="3">
    <source>
        <dbReference type="Proteomes" id="UP000306758"/>
    </source>
</evidence>
<dbReference type="SUPFAM" id="SSF160059">
    <property type="entry name" value="PriA/YqbF domain"/>
    <property type="match status" value="1"/>
</dbReference>
<name>A0A4S2Q333_9PAST</name>
<feature type="region of interest" description="Disordered" evidence="1">
    <location>
        <begin position="1"/>
        <end position="66"/>
    </location>
</feature>
<evidence type="ECO:0008006" key="4">
    <source>
        <dbReference type="Google" id="ProtNLM"/>
    </source>
</evidence>
<sequence>MARKNQKNETGDVKAGDSVKDETLQNTSETARTLTDESSHKEEESDDVTEPAEENDTAPPKPEGHVIAPIAYAVKLRSIHPQPSYGRCGYRFSKEGAVEIPAGDLTGEQVVTLAEDPWLELVPICEE</sequence>
<dbReference type="RefSeq" id="WP_136123157.1">
    <property type="nucleotide sequence ID" value="NZ_QXNI01000014.1"/>
</dbReference>
<evidence type="ECO:0000313" key="2">
    <source>
        <dbReference type="EMBL" id="THA10494.1"/>
    </source>
</evidence>
<evidence type="ECO:0000256" key="1">
    <source>
        <dbReference type="SAM" id="MobiDB-lite"/>
    </source>
</evidence>
<dbReference type="AlphaFoldDB" id="A0A4S2Q333"/>
<feature type="compositionally biased region" description="Polar residues" evidence="1">
    <location>
        <begin position="24"/>
        <end position="33"/>
    </location>
</feature>